<evidence type="ECO:0000256" key="1">
    <source>
        <dbReference type="ARBA" id="ARBA00009865"/>
    </source>
</evidence>
<name>A0ABS3SDB8_9CELL</name>
<dbReference type="Gene3D" id="2.115.10.20">
    <property type="entry name" value="Glycosyl hydrolase domain, family 43"/>
    <property type="match status" value="1"/>
</dbReference>
<comment type="caution">
    <text evidence="6">The sequence shown here is derived from an EMBL/GenBank/DDBJ whole genome shotgun (WGS) entry which is preliminary data.</text>
</comment>
<reference evidence="6 7" key="1">
    <citation type="submission" date="2021-03" db="EMBL/GenBank/DDBJ databases">
        <title>novel species in genus Cellulomonas.</title>
        <authorList>
            <person name="Zhang G."/>
        </authorList>
    </citation>
    <scope>NUCLEOTIDE SEQUENCE [LARGE SCALE GENOMIC DNA]</scope>
    <source>
        <strain evidence="7">zg-ZUI188</strain>
    </source>
</reference>
<dbReference type="RefSeq" id="WP_208288552.1">
    <property type="nucleotide sequence ID" value="NZ_CP074404.1"/>
</dbReference>
<organism evidence="6 7">
    <name type="scientific">Cellulomonas fengjieae</name>
    <dbReference type="NCBI Taxonomy" id="2819978"/>
    <lineage>
        <taxon>Bacteria</taxon>
        <taxon>Bacillati</taxon>
        <taxon>Actinomycetota</taxon>
        <taxon>Actinomycetes</taxon>
        <taxon>Micrococcales</taxon>
        <taxon>Cellulomonadaceae</taxon>
        <taxon>Cellulomonas</taxon>
    </lineage>
</organism>
<sequence>MTDLSAWRDASNPVLPGFHPDPSVCRVDGPDGTWYYVVNSTFEYLPGIPVHRSRDLVSWEHVGHVITDQLDYTDVRDSGGLYAPTIRHDGTRFLVVCTHLAGPGRQGGNFVVTAQDAAGPWSQPVWWPESEGVDPSLLLDDDGRIWAHGARGAHVPQWPNEGEVWVREVDPATLELVGPEVAIWNGALIGSEWTEGPHLYRRGQYVYLLAAEGGTGRHHAVTVARALSPTGPFEACTDNPVLTHRTLGPQSVVVNVGHADLVEAPDGTWWALCLASRLADGVDLLGRETFLLPVQWHDDWPVFAPGTATLVPEPGGPSGVTRQAGAGEPWLAVRRPPAAVAAGTGAGGDVTLRAGAGLAASEPAFLGRRLRHLAAEVSLALADVGPWVTASPEREVGLAVRQSSTQWVSAGVRAGDDGTVELVVTQCVDGAAAVVTRSPVAGQGTLSVRIGGRRAEVLWQPSGAAQTQVTALDVAHLGTTHAGWFVGCTYGAYALATIEEQVVVGQLSARSLEQ</sequence>
<dbReference type="InterPro" id="IPR041542">
    <property type="entry name" value="GH43_C2"/>
</dbReference>
<dbReference type="PANTHER" id="PTHR42812">
    <property type="entry name" value="BETA-XYLOSIDASE"/>
    <property type="match status" value="1"/>
</dbReference>
<evidence type="ECO:0000313" key="7">
    <source>
        <dbReference type="Proteomes" id="UP000678317"/>
    </source>
</evidence>
<dbReference type="Gene3D" id="2.60.120.200">
    <property type="match status" value="1"/>
</dbReference>
<evidence type="ECO:0000313" key="6">
    <source>
        <dbReference type="EMBL" id="MBO3083740.1"/>
    </source>
</evidence>
<keyword evidence="3 4" id="KW-0326">Glycosidase</keyword>
<dbReference type="CDD" id="cd18617">
    <property type="entry name" value="GH43_XynB-like"/>
    <property type="match status" value="1"/>
</dbReference>
<comment type="similarity">
    <text evidence="1 4">Belongs to the glycosyl hydrolase 43 family.</text>
</comment>
<feature type="domain" description="Beta-xylosidase C-terminal Concanavalin A-like" evidence="5">
    <location>
        <begin position="330"/>
        <end position="497"/>
    </location>
</feature>
<dbReference type="InterPro" id="IPR051795">
    <property type="entry name" value="Glycosyl_Hydrlase_43"/>
</dbReference>
<dbReference type="SUPFAM" id="SSF75005">
    <property type="entry name" value="Arabinanase/levansucrase/invertase"/>
    <property type="match status" value="1"/>
</dbReference>
<gene>
    <name evidence="6" type="ORF">J4035_03735</name>
</gene>
<dbReference type="Proteomes" id="UP000678317">
    <property type="component" value="Unassembled WGS sequence"/>
</dbReference>
<evidence type="ECO:0000256" key="2">
    <source>
        <dbReference type="ARBA" id="ARBA00022801"/>
    </source>
</evidence>
<dbReference type="InterPro" id="IPR006710">
    <property type="entry name" value="Glyco_hydro_43"/>
</dbReference>
<keyword evidence="7" id="KW-1185">Reference proteome</keyword>
<dbReference type="InterPro" id="IPR013320">
    <property type="entry name" value="ConA-like_dom_sf"/>
</dbReference>
<evidence type="ECO:0000256" key="3">
    <source>
        <dbReference type="ARBA" id="ARBA00023295"/>
    </source>
</evidence>
<accession>A0ABS3SDB8</accession>
<protein>
    <submittedName>
        <fullName evidence="6">Family 43 glycosylhydrolase</fullName>
    </submittedName>
</protein>
<dbReference type="InterPro" id="IPR023296">
    <property type="entry name" value="Glyco_hydro_beta-prop_sf"/>
</dbReference>
<dbReference type="Pfam" id="PF04616">
    <property type="entry name" value="Glyco_hydro_43"/>
    <property type="match status" value="1"/>
</dbReference>
<dbReference type="PANTHER" id="PTHR42812:SF12">
    <property type="entry name" value="BETA-XYLOSIDASE-RELATED"/>
    <property type="match status" value="1"/>
</dbReference>
<evidence type="ECO:0000256" key="4">
    <source>
        <dbReference type="RuleBase" id="RU361187"/>
    </source>
</evidence>
<dbReference type="SUPFAM" id="SSF49899">
    <property type="entry name" value="Concanavalin A-like lectins/glucanases"/>
    <property type="match status" value="1"/>
</dbReference>
<proteinExistence type="inferred from homology"/>
<dbReference type="Pfam" id="PF17851">
    <property type="entry name" value="GH43_C2"/>
    <property type="match status" value="1"/>
</dbReference>
<evidence type="ECO:0000259" key="5">
    <source>
        <dbReference type="Pfam" id="PF17851"/>
    </source>
</evidence>
<keyword evidence="2 4" id="KW-0378">Hydrolase</keyword>
<dbReference type="EMBL" id="JAGFBM010000001">
    <property type="protein sequence ID" value="MBO3083740.1"/>
    <property type="molecule type" value="Genomic_DNA"/>
</dbReference>